<dbReference type="Gene3D" id="1.10.486.10">
    <property type="entry name" value="PCRA, domain 4"/>
    <property type="match status" value="1"/>
</dbReference>
<dbReference type="PROSITE" id="PS51198">
    <property type="entry name" value="UVRD_HELICASE_ATP_BIND"/>
    <property type="match status" value="1"/>
</dbReference>
<evidence type="ECO:0000256" key="1">
    <source>
        <dbReference type="ARBA" id="ARBA00022722"/>
    </source>
</evidence>
<dbReference type="InterPro" id="IPR014016">
    <property type="entry name" value="UvrD-like_ATP-bd"/>
</dbReference>
<evidence type="ECO:0000256" key="10">
    <source>
        <dbReference type="ARBA" id="ARBA00034617"/>
    </source>
</evidence>
<keyword evidence="9" id="KW-0413">Isomerase</keyword>
<dbReference type="PROSITE" id="PS51217">
    <property type="entry name" value="UVRD_HELICASE_CTER"/>
    <property type="match status" value="1"/>
</dbReference>
<dbReference type="InterPro" id="IPR000212">
    <property type="entry name" value="DNA_helicase_UvrD/REP"/>
</dbReference>
<dbReference type="GO" id="GO:0000725">
    <property type="term" value="P:recombinational repair"/>
    <property type="evidence" value="ECO:0007669"/>
    <property type="project" value="TreeGrafter"/>
</dbReference>
<dbReference type="CDD" id="cd17932">
    <property type="entry name" value="DEXQc_UvrD"/>
    <property type="match status" value="1"/>
</dbReference>
<dbReference type="SUPFAM" id="SSF52540">
    <property type="entry name" value="P-loop containing nucleoside triphosphate hydrolases"/>
    <property type="match status" value="1"/>
</dbReference>
<feature type="domain" description="UvrD-like helicase C-terminal" evidence="16">
    <location>
        <begin position="343"/>
        <end position="656"/>
    </location>
</feature>
<dbReference type="InterPro" id="IPR014017">
    <property type="entry name" value="DNA_helicase_UvrD-like_C"/>
</dbReference>
<evidence type="ECO:0000259" key="16">
    <source>
        <dbReference type="PROSITE" id="PS51217"/>
    </source>
</evidence>
<keyword evidence="7 13" id="KW-0067">ATP-binding</keyword>
<proteinExistence type="predicted"/>
<evidence type="ECO:0000313" key="18">
    <source>
        <dbReference type="Proteomes" id="UP001144396"/>
    </source>
</evidence>
<dbReference type="GO" id="GO:0005829">
    <property type="term" value="C:cytosol"/>
    <property type="evidence" value="ECO:0007669"/>
    <property type="project" value="TreeGrafter"/>
</dbReference>
<evidence type="ECO:0000256" key="11">
    <source>
        <dbReference type="ARBA" id="ARBA00034808"/>
    </source>
</evidence>
<dbReference type="GO" id="GO:0043138">
    <property type="term" value="F:3'-5' DNA helicase activity"/>
    <property type="evidence" value="ECO:0007669"/>
    <property type="project" value="UniProtKB-EC"/>
</dbReference>
<evidence type="ECO:0000256" key="8">
    <source>
        <dbReference type="ARBA" id="ARBA00023204"/>
    </source>
</evidence>
<sequence>MIGAREIAARLGLPAPTDEQCAVIEAPHAAQSLVVAGAGSGKTETMANRVVWLLANGHVAVPEVLGLTFTRKAAGELAERISRRVGQLVHEGIARVELDLLDAAEVSTYNAFASAIYREHAMRIGREPDAALLGEASAWQLARRVVLDSDDDRLVELDASADRITGAVLGLSRGIAENVADPRDVRVMARQFLAMHDLPTGSARKKAPYASFAQAMQQVGALPVLVDLAERFALEKRRRGLLEFSDQVAFALEICASEPGVVEAYRSRYGAVLLDEYQDTSVVQTRLLSTLFGGQSVMAVGDPDQSIYGWRGASATNLARFGGDFGDADAPVYDLSTSWRNPRRVLDAANTLLRPFLDAPVVPKRALEAAPGAGDGAVDLRWGETIEDEAAAVADWFAGRLRTGGRPPSAAMLCRTLKQVDVFAEAFEARGVPFHVLGLAGLLDQPVIADLVSALRVLHDPSAGAELLRLLGGARWRVGAADLAGLAETARWLAARDHALQPLDDAVRARLRSSVAAEEHASLVDALDFVVEAPEGHAATARISAEGLARMRAAGAQLMSLRRRAGLELADLVTLVQHELLLDIEVGANAAQPLGAPSLEAFDELLAGFLDVSEAPTLGAFLGWLAEAEQRDRLAPRQDEPEPGTVQVLTVHGAKGLEWDLVAIPRAVEDELPAAPLSTKGWLAFGALPYEFKGDRDELPELAWRGVHDQKQFDEAARDYQAEIRRLHEEEQRRLAYVAVTRARHSLLFSGSWWSVQKGARGPSPYLHELVAGGVLDEALLPGPSAHESNPREGGGQRATWPLDPLGTRRARVTAAADAVRAAREAGADSAIGDALARDLELLIAERDARRSPEEAGEARPTRVPASRFKDWVDDPAGVAAELRRPLPQRPYRATRIGTLFHSWVEARSTGVGDAVDAEAFELDAGDAVPVEHERLARLQATFAASPWGHRRPDEVEVEIHLPLGGTVFVCKLDAVYQVDPDSEAGRRGIRYEVVDWKTGAAPRDARDLELKQTQLALYRLAFATWREVPVEEVDALFYFVEDDEVVRPERLYDEEELLASWSSSVA</sequence>
<evidence type="ECO:0000259" key="15">
    <source>
        <dbReference type="PROSITE" id="PS51198"/>
    </source>
</evidence>
<keyword evidence="8" id="KW-0234">DNA repair</keyword>
<name>A0A9W6CTZ2_9MICO</name>
<evidence type="ECO:0000256" key="7">
    <source>
        <dbReference type="ARBA" id="ARBA00022840"/>
    </source>
</evidence>
<keyword evidence="5 13" id="KW-0347">Helicase</keyword>
<evidence type="ECO:0000256" key="3">
    <source>
        <dbReference type="ARBA" id="ARBA00022763"/>
    </source>
</evidence>
<dbReference type="GO" id="GO:0005524">
    <property type="term" value="F:ATP binding"/>
    <property type="evidence" value="ECO:0007669"/>
    <property type="project" value="UniProtKB-UniRule"/>
</dbReference>
<dbReference type="Proteomes" id="UP001144396">
    <property type="component" value="Unassembled WGS sequence"/>
</dbReference>
<keyword evidence="4 13" id="KW-0378">Hydrolase</keyword>
<comment type="catalytic activity">
    <reaction evidence="12">
        <text>ATP + H2O = ADP + phosphate + H(+)</text>
        <dbReference type="Rhea" id="RHEA:13065"/>
        <dbReference type="ChEBI" id="CHEBI:15377"/>
        <dbReference type="ChEBI" id="CHEBI:15378"/>
        <dbReference type="ChEBI" id="CHEBI:30616"/>
        <dbReference type="ChEBI" id="CHEBI:43474"/>
        <dbReference type="ChEBI" id="CHEBI:456216"/>
        <dbReference type="EC" id="5.6.2.4"/>
    </reaction>
</comment>
<dbReference type="RefSeq" id="WP_281885822.1">
    <property type="nucleotide sequence ID" value="NZ_BSDP01000001.1"/>
</dbReference>
<evidence type="ECO:0000256" key="9">
    <source>
        <dbReference type="ARBA" id="ARBA00023235"/>
    </source>
</evidence>
<organism evidence="17 18">
    <name type="scientific">Agromyces rhizosphaerae</name>
    <dbReference type="NCBI Taxonomy" id="88374"/>
    <lineage>
        <taxon>Bacteria</taxon>
        <taxon>Bacillati</taxon>
        <taxon>Actinomycetota</taxon>
        <taxon>Actinomycetes</taxon>
        <taxon>Micrococcales</taxon>
        <taxon>Microbacteriaceae</taxon>
        <taxon>Agromyces</taxon>
    </lineage>
</organism>
<dbReference type="EC" id="5.6.2.4" evidence="11"/>
<dbReference type="Pfam" id="PF00580">
    <property type="entry name" value="UvrD-helicase"/>
    <property type="match status" value="1"/>
</dbReference>
<keyword evidence="1" id="KW-0540">Nuclease</keyword>
<evidence type="ECO:0000256" key="2">
    <source>
        <dbReference type="ARBA" id="ARBA00022741"/>
    </source>
</evidence>
<gene>
    <name evidence="17" type="ORF">ARHIZOSPH14_26800</name>
</gene>
<dbReference type="EMBL" id="BSDP01000001">
    <property type="protein sequence ID" value="GLI28438.1"/>
    <property type="molecule type" value="Genomic_DNA"/>
</dbReference>
<protein>
    <recommendedName>
        <fullName evidence="11">DNA 3'-5' helicase</fullName>
        <ecNumber evidence="11">5.6.2.4</ecNumber>
    </recommendedName>
</protein>
<accession>A0A9W6CTZ2</accession>
<evidence type="ECO:0000313" key="17">
    <source>
        <dbReference type="EMBL" id="GLI28438.1"/>
    </source>
</evidence>
<dbReference type="InterPro" id="IPR038726">
    <property type="entry name" value="PDDEXK_AddAB-type"/>
</dbReference>
<dbReference type="Pfam" id="PF12705">
    <property type="entry name" value="PDDEXK_1"/>
    <property type="match status" value="1"/>
</dbReference>
<dbReference type="Pfam" id="PF13361">
    <property type="entry name" value="UvrD_C"/>
    <property type="match status" value="2"/>
</dbReference>
<evidence type="ECO:0000256" key="13">
    <source>
        <dbReference type="PROSITE-ProRule" id="PRU00560"/>
    </source>
</evidence>
<dbReference type="Gene3D" id="3.40.50.300">
    <property type="entry name" value="P-loop containing nucleotide triphosphate hydrolases"/>
    <property type="match status" value="4"/>
</dbReference>
<evidence type="ECO:0000256" key="12">
    <source>
        <dbReference type="ARBA" id="ARBA00048988"/>
    </source>
</evidence>
<dbReference type="PANTHER" id="PTHR11070">
    <property type="entry name" value="UVRD / RECB / PCRA DNA HELICASE FAMILY MEMBER"/>
    <property type="match status" value="1"/>
</dbReference>
<evidence type="ECO:0000256" key="5">
    <source>
        <dbReference type="ARBA" id="ARBA00022806"/>
    </source>
</evidence>
<keyword evidence="2 13" id="KW-0547">Nucleotide-binding</keyword>
<feature type="domain" description="UvrD-like helicase ATP-binding" evidence="15">
    <location>
        <begin position="15"/>
        <end position="342"/>
    </location>
</feature>
<dbReference type="GO" id="GO:0033202">
    <property type="term" value="C:DNA helicase complex"/>
    <property type="evidence" value="ECO:0007669"/>
    <property type="project" value="TreeGrafter"/>
</dbReference>
<comment type="catalytic activity">
    <reaction evidence="10">
        <text>Couples ATP hydrolysis with the unwinding of duplex DNA by translocating in the 3'-5' direction.</text>
        <dbReference type="EC" id="5.6.2.4"/>
    </reaction>
</comment>
<evidence type="ECO:0000256" key="14">
    <source>
        <dbReference type="SAM" id="MobiDB-lite"/>
    </source>
</evidence>
<comment type="caution">
    <text evidence="17">The sequence shown here is derived from an EMBL/GenBank/DDBJ whole genome shotgun (WGS) entry which is preliminary data.</text>
</comment>
<feature type="binding site" evidence="13">
    <location>
        <begin position="36"/>
        <end position="43"/>
    </location>
    <ligand>
        <name>ATP</name>
        <dbReference type="ChEBI" id="CHEBI:30616"/>
    </ligand>
</feature>
<feature type="region of interest" description="Disordered" evidence="14">
    <location>
        <begin position="782"/>
        <end position="804"/>
    </location>
</feature>
<reference evidence="17" key="1">
    <citation type="submission" date="2022-12" db="EMBL/GenBank/DDBJ databases">
        <title>Reference genome sequencing for broad-spectrum identification of bacterial and archaeal isolates by mass spectrometry.</title>
        <authorList>
            <person name="Sekiguchi Y."/>
            <person name="Tourlousse D.M."/>
        </authorList>
    </citation>
    <scope>NUCLEOTIDE SEQUENCE</scope>
    <source>
        <strain evidence="17">14</strain>
    </source>
</reference>
<keyword evidence="6" id="KW-0269">Exonuclease</keyword>
<keyword evidence="3" id="KW-0227">DNA damage</keyword>
<keyword evidence="18" id="KW-1185">Reference proteome</keyword>
<dbReference type="AlphaFoldDB" id="A0A9W6CTZ2"/>
<dbReference type="GO" id="GO:0003677">
    <property type="term" value="F:DNA binding"/>
    <property type="evidence" value="ECO:0007669"/>
    <property type="project" value="InterPro"/>
</dbReference>
<dbReference type="GO" id="GO:0004527">
    <property type="term" value="F:exonuclease activity"/>
    <property type="evidence" value="ECO:0007669"/>
    <property type="project" value="UniProtKB-KW"/>
</dbReference>
<evidence type="ECO:0000256" key="4">
    <source>
        <dbReference type="ARBA" id="ARBA00022801"/>
    </source>
</evidence>
<dbReference type="PANTHER" id="PTHR11070:SF55">
    <property type="entry name" value="DNA 3'-5' HELICASE"/>
    <property type="match status" value="1"/>
</dbReference>
<evidence type="ECO:0000256" key="6">
    <source>
        <dbReference type="ARBA" id="ARBA00022839"/>
    </source>
</evidence>
<dbReference type="InterPro" id="IPR027417">
    <property type="entry name" value="P-loop_NTPase"/>
</dbReference>